<gene>
    <name evidence="1" type="ORF">EZS28_049917</name>
</gene>
<sequence>ERDGLKSTLHRIYSRFWPRRPFIRIAISHKFHRVVYENIPFNGVAELLEILGSIIHGFGVPLKLEHKQFLQHTLLPLHKARSKINTFHTQLSNCMILFIEK</sequence>
<organism evidence="1 2">
    <name type="scientific">Streblomastix strix</name>
    <dbReference type="NCBI Taxonomy" id="222440"/>
    <lineage>
        <taxon>Eukaryota</taxon>
        <taxon>Metamonada</taxon>
        <taxon>Preaxostyla</taxon>
        <taxon>Oxymonadida</taxon>
        <taxon>Streblomastigidae</taxon>
        <taxon>Streblomastix</taxon>
    </lineage>
</organism>
<dbReference type="InterPro" id="IPR002554">
    <property type="entry name" value="PP2A_B56"/>
</dbReference>
<feature type="non-terminal residue" evidence="1">
    <location>
        <position position="1"/>
    </location>
</feature>
<comment type="caution">
    <text evidence="1">The sequence shown here is derived from an EMBL/GenBank/DDBJ whole genome shotgun (WGS) entry which is preliminary data.</text>
</comment>
<dbReference type="OrthoDB" id="768580at2759"/>
<protein>
    <submittedName>
        <fullName evidence="1">Putative serine/threonine-protein phosphatase 2A 56 kDa regulatory subunit delta</fullName>
    </submittedName>
</protein>
<dbReference type="AlphaFoldDB" id="A0A5J4T7Y5"/>
<dbReference type="GO" id="GO:0007165">
    <property type="term" value="P:signal transduction"/>
    <property type="evidence" value="ECO:0007669"/>
    <property type="project" value="InterPro"/>
</dbReference>
<reference evidence="1 2" key="1">
    <citation type="submission" date="2019-03" db="EMBL/GenBank/DDBJ databases">
        <title>Single cell metagenomics reveals metabolic interactions within the superorganism composed of flagellate Streblomastix strix and complex community of Bacteroidetes bacteria on its surface.</title>
        <authorList>
            <person name="Treitli S.C."/>
            <person name="Kolisko M."/>
            <person name="Husnik F."/>
            <person name="Keeling P."/>
            <person name="Hampl V."/>
        </authorList>
    </citation>
    <scope>NUCLEOTIDE SEQUENCE [LARGE SCALE GENOMIC DNA]</scope>
    <source>
        <strain evidence="1">ST1C</strain>
    </source>
</reference>
<dbReference type="Pfam" id="PF01603">
    <property type="entry name" value="B56"/>
    <property type="match status" value="1"/>
</dbReference>
<proteinExistence type="predicted"/>
<dbReference type="PANTHER" id="PTHR10257">
    <property type="entry name" value="SERINE/THREONINE PROTEIN PHOSPHATASE 2A PP2A REGULATORY SUBUNIT B"/>
    <property type="match status" value="1"/>
</dbReference>
<feature type="non-terminal residue" evidence="1">
    <location>
        <position position="101"/>
    </location>
</feature>
<dbReference type="GO" id="GO:0000159">
    <property type="term" value="C:protein phosphatase type 2A complex"/>
    <property type="evidence" value="ECO:0007669"/>
    <property type="project" value="InterPro"/>
</dbReference>
<dbReference type="InterPro" id="IPR016024">
    <property type="entry name" value="ARM-type_fold"/>
</dbReference>
<dbReference type="GO" id="GO:0019888">
    <property type="term" value="F:protein phosphatase regulator activity"/>
    <property type="evidence" value="ECO:0007669"/>
    <property type="project" value="InterPro"/>
</dbReference>
<dbReference type="Proteomes" id="UP000324800">
    <property type="component" value="Unassembled WGS sequence"/>
</dbReference>
<dbReference type="PANTHER" id="PTHR10257:SF3">
    <property type="entry name" value="SERINE_THREONINE-PROTEIN PHOSPHATASE 2A 56 KDA REGULATORY SUBUNIT GAMMA ISOFORM"/>
    <property type="match status" value="1"/>
</dbReference>
<accession>A0A5J4T7Y5</accession>
<dbReference type="InterPro" id="IPR011989">
    <property type="entry name" value="ARM-like"/>
</dbReference>
<dbReference type="Gene3D" id="1.25.10.10">
    <property type="entry name" value="Leucine-rich Repeat Variant"/>
    <property type="match status" value="1"/>
</dbReference>
<evidence type="ECO:0000313" key="2">
    <source>
        <dbReference type="Proteomes" id="UP000324800"/>
    </source>
</evidence>
<name>A0A5J4T7Y5_9EUKA</name>
<dbReference type="EMBL" id="SNRW01036121">
    <property type="protein sequence ID" value="KAA6354556.1"/>
    <property type="molecule type" value="Genomic_DNA"/>
</dbReference>
<dbReference type="SUPFAM" id="SSF48371">
    <property type="entry name" value="ARM repeat"/>
    <property type="match status" value="1"/>
</dbReference>
<evidence type="ECO:0000313" key="1">
    <source>
        <dbReference type="EMBL" id="KAA6354556.1"/>
    </source>
</evidence>